<dbReference type="EMBL" id="CP049814">
    <property type="protein sequence ID" value="QIK42350.1"/>
    <property type="molecule type" value="Genomic_DNA"/>
</dbReference>
<comment type="similarity">
    <text evidence="4 10">Belongs to the NAD(P)-dependent epimerase/dehydratase family.</text>
</comment>
<evidence type="ECO:0000313" key="12">
    <source>
        <dbReference type="EMBL" id="QIK42350.1"/>
    </source>
</evidence>
<dbReference type="InterPro" id="IPR036291">
    <property type="entry name" value="NAD(P)-bd_dom_sf"/>
</dbReference>
<keyword evidence="13" id="KW-1185">Reference proteome</keyword>
<dbReference type="PANTHER" id="PTHR43725">
    <property type="entry name" value="UDP-GLUCOSE 4-EPIMERASE"/>
    <property type="match status" value="1"/>
</dbReference>
<comment type="subunit">
    <text evidence="10">Homodimer.</text>
</comment>
<proteinExistence type="inferred from homology"/>
<dbReference type="InterPro" id="IPR005886">
    <property type="entry name" value="UDP_G4E"/>
</dbReference>
<comment type="cofactor">
    <cofactor evidence="2 10">
        <name>NAD(+)</name>
        <dbReference type="ChEBI" id="CHEBI:57540"/>
    </cofactor>
</comment>
<evidence type="ECO:0000256" key="1">
    <source>
        <dbReference type="ARBA" id="ARBA00000083"/>
    </source>
</evidence>
<dbReference type="SUPFAM" id="SSF51735">
    <property type="entry name" value="NAD(P)-binding Rossmann-fold domains"/>
    <property type="match status" value="1"/>
</dbReference>
<evidence type="ECO:0000256" key="2">
    <source>
        <dbReference type="ARBA" id="ARBA00001911"/>
    </source>
</evidence>
<protein>
    <recommendedName>
        <fullName evidence="6 10">UDP-glucose 4-epimerase</fullName>
        <ecNumber evidence="5 10">5.1.3.2</ecNumber>
    </recommendedName>
</protein>
<evidence type="ECO:0000256" key="6">
    <source>
        <dbReference type="ARBA" id="ARBA00018569"/>
    </source>
</evidence>
<evidence type="ECO:0000256" key="10">
    <source>
        <dbReference type="RuleBase" id="RU366046"/>
    </source>
</evidence>
<evidence type="ECO:0000256" key="9">
    <source>
        <dbReference type="ARBA" id="ARBA00023277"/>
    </source>
</evidence>
<evidence type="ECO:0000256" key="3">
    <source>
        <dbReference type="ARBA" id="ARBA00004947"/>
    </source>
</evidence>
<evidence type="ECO:0000256" key="4">
    <source>
        <dbReference type="ARBA" id="ARBA00007637"/>
    </source>
</evidence>
<reference evidence="12 13" key="1">
    <citation type="submission" date="2020-03" db="EMBL/GenBank/DDBJ databases">
        <title>Complete genome sequence of Monaibacterium sp. ALG8 with diverse plasmids.</title>
        <authorList>
            <person name="Sun C."/>
        </authorList>
    </citation>
    <scope>NUCLEOTIDE SEQUENCE [LARGE SCALE GENOMIC DNA]</scope>
    <source>
        <strain evidence="12 13">ALG8</strain>
        <plasmid evidence="12 13">unnamed3</plasmid>
    </source>
</reference>
<dbReference type="UniPathway" id="UPA00214"/>
<dbReference type="Proteomes" id="UP000500791">
    <property type="component" value="Plasmid unnamed3"/>
</dbReference>
<keyword evidence="7 10" id="KW-0520">NAD</keyword>
<dbReference type="RefSeq" id="WP_166194942.1">
    <property type="nucleotide sequence ID" value="NZ_CP049814.1"/>
</dbReference>
<organism evidence="12 13">
    <name type="scientific">Pontivivens nitratireducens</name>
    <dbReference type="NCBI Taxonomy" id="2758038"/>
    <lineage>
        <taxon>Bacteria</taxon>
        <taxon>Pseudomonadati</taxon>
        <taxon>Pseudomonadota</taxon>
        <taxon>Alphaproteobacteria</taxon>
        <taxon>Rhodobacterales</taxon>
        <taxon>Paracoccaceae</taxon>
        <taxon>Pontivivens</taxon>
    </lineage>
</organism>
<evidence type="ECO:0000256" key="8">
    <source>
        <dbReference type="ARBA" id="ARBA00023235"/>
    </source>
</evidence>
<dbReference type="GO" id="GO:0033499">
    <property type="term" value="P:galactose catabolic process via UDP-galactose, Leloir pathway"/>
    <property type="evidence" value="ECO:0007669"/>
    <property type="project" value="TreeGrafter"/>
</dbReference>
<dbReference type="AlphaFoldDB" id="A0A6G7VR03"/>
<dbReference type="CDD" id="cd05247">
    <property type="entry name" value="UDP_G4E_1_SDR_e"/>
    <property type="match status" value="1"/>
</dbReference>
<accession>A0A6G7VR03</accession>
<dbReference type="NCBIfam" id="TIGR01179">
    <property type="entry name" value="galE"/>
    <property type="match status" value="1"/>
</dbReference>
<feature type="domain" description="NAD-dependent epimerase/dehydratase" evidence="11">
    <location>
        <begin position="4"/>
        <end position="252"/>
    </location>
</feature>
<geneLocation type="plasmid" evidence="12 13">
    <name>unnamed3</name>
</geneLocation>
<keyword evidence="12" id="KW-0614">Plasmid</keyword>
<dbReference type="EC" id="5.1.3.2" evidence="5 10"/>
<evidence type="ECO:0000259" key="11">
    <source>
        <dbReference type="Pfam" id="PF01370"/>
    </source>
</evidence>
<evidence type="ECO:0000313" key="13">
    <source>
        <dbReference type="Proteomes" id="UP000500791"/>
    </source>
</evidence>
<dbReference type="GO" id="GO:0003978">
    <property type="term" value="F:UDP-glucose 4-epimerase activity"/>
    <property type="evidence" value="ECO:0007669"/>
    <property type="project" value="UniProtKB-UniRule"/>
</dbReference>
<dbReference type="Gene3D" id="3.90.25.10">
    <property type="entry name" value="UDP-galactose 4-epimerase, domain 1"/>
    <property type="match status" value="1"/>
</dbReference>
<keyword evidence="8 10" id="KW-0413">Isomerase</keyword>
<dbReference type="KEGG" id="mon:G8E03_16015"/>
<dbReference type="Pfam" id="PF01370">
    <property type="entry name" value="Epimerase"/>
    <property type="match status" value="1"/>
</dbReference>
<dbReference type="InterPro" id="IPR001509">
    <property type="entry name" value="Epimerase_deHydtase"/>
</dbReference>
<keyword evidence="9 10" id="KW-0119">Carbohydrate metabolism</keyword>
<comment type="pathway">
    <text evidence="3 10">Carbohydrate metabolism; galactose metabolism.</text>
</comment>
<sequence length="328" mass="34751">MLTILVTGGAGYIGSHACKALAAAGHLPVTYDSLVTGWQQAVKFGPFEQGDLSDAARLDAVFARWQPDAVMHFAALSNVGEATDAPGLYWRNNVGGSINLLDAMVRAGCRQIVFSSTCATYGDRDGVVLDEQTGFAPLNAYGASKMAVEAMLADYSRAHDIAHVSFRYFNVAGADADGEIGEAHDPETHLIPLALQAATGRRGALTLFGTDYPTPDGTCIRDYVHVEDLVAAHILGLDHLARGRGETAFNLGTGQGFSVRDVIGAVARVTGMDVPVIEGQRRAGDAVALVSGSSLAQEVLGWRAERSTLDRMIGSAFAWHQKGALYKE</sequence>
<dbReference type="Gene3D" id="3.40.50.720">
    <property type="entry name" value="NAD(P)-binding Rossmann-like Domain"/>
    <property type="match status" value="1"/>
</dbReference>
<evidence type="ECO:0000256" key="7">
    <source>
        <dbReference type="ARBA" id="ARBA00023027"/>
    </source>
</evidence>
<gene>
    <name evidence="12" type="primary">galE</name>
    <name evidence="12" type="ORF">G8E03_16015</name>
</gene>
<dbReference type="PANTHER" id="PTHR43725:SF53">
    <property type="entry name" value="UDP-ARABINOSE 4-EPIMERASE 1"/>
    <property type="match status" value="1"/>
</dbReference>
<evidence type="ECO:0000256" key="5">
    <source>
        <dbReference type="ARBA" id="ARBA00013189"/>
    </source>
</evidence>
<name>A0A6G7VR03_9RHOB</name>
<comment type="catalytic activity">
    <reaction evidence="1 10">
        <text>UDP-alpha-D-glucose = UDP-alpha-D-galactose</text>
        <dbReference type="Rhea" id="RHEA:22168"/>
        <dbReference type="ChEBI" id="CHEBI:58885"/>
        <dbReference type="ChEBI" id="CHEBI:66914"/>
        <dbReference type="EC" id="5.1.3.2"/>
    </reaction>
</comment>